<proteinExistence type="inferred from homology"/>
<comment type="similarity">
    <text evidence="1">Belongs to the UPF0045 family.</text>
</comment>
<name>A0A9E9LX69_9BURK</name>
<evidence type="ECO:0000313" key="4">
    <source>
        <dbReference type="Proteomes" id="UP001156215"/>
    </source>
</evidence>
<reference evidence="3" key="1">
    <citation type="journal article" date="2022" name="Front. Microbiol.">
        <title>New perspectives on an old grouping: The genomic and phenotypic variability of Oxalobacter formigenes and the implications for calcium oxalate stone prevention.</title>
        <authorList>
            <person name="Chmiel J.A."/>
            <person name="Carr C."/>
            <person name="Stuivenberg G.A."/>
            <person name="Venema R."/>
            <person name="Chanyi R.M."/>
            <person name="Al K.F."/>
            <person name="Giguere D."/>
            <person name="Say H."/>
            <person name="Akouris P.P."/>
            <person name="Dominguez Romero S.A."/>
            <person name="Kwong A."/>
            <person name="Tai V."/>
            <person name="Koval S.F."/>
            <person name="Razvi H."/>
            <person name="Bjazevic J."/>
            <person name="Burton J.P."/>
        </authorList>
    </citation>
    <scope>NUCLEOTIDE SEQUENCE</scope>
    <source>
        <strain evidence="3">WoOx3</strain>
    </source>
</reference>
<dbReference type="KEGG" id="ovb:NB640_02340"/>
<dbReference type="RefSeq" id="WP_269309535.1">
    <property type="nucleotide sequence ID" value="NZ_CP098242.1"/>
</dbReference>
<dbReference type="EMBL" id="CP098242">
    <property type="protein sequence ID" value="WAW10519.1"/>
    <property type="molecule type" value="Genomic_DNA"/>
</dbReference>
<accession>A0A9E9LX69</accession>
<dbReference type="InterPro" id="IPR051614">
    <property type="entry name" value="UPF0045_domain"/>
</dbReference>
<dbReference type="Pfam" id="PF01910">
    <property type="entry name" value="Thiamine_BP"/>
    <property type="match status" value="1"/>
</dbReference>
<sequence length="106" mass="11723">MVLLEMAIFPNNVVGSLSPYVARVMDIIDKSGLKYRLSPMSTVIEGELEQVLALATQCHNELAKDCNRISIVMRVDSKPGNNETRMESKVTAVEEKVGRKLVTTIS</sequence>
<dbReference type="AlphaFoldDB" id="A0A9E9LX69"/>
<evidence type="ECO:0000313" key="3">
    <source>
        <dbReference type="EMBL" id="WAW10519.1"/>
    </source>
</evidence>
<evidence type="ECO:0000259" key="2">
    <source>
        <dbReference type="Pfam" id="PF01910"/>
    </source>
</evidence>
<feature type="domain" description="Thiamine-binding protein" evidence="2">
    <location>
        <begin position="5"/>
        <end position="94"/>
    </location>
</feature>
<dbReference type="Proteomes" id="UP001156215">
    <property type="component" value="Chromosome"/>
</dbReference>
<dbReference type="PANTHER" id="PTHR33777:SF1">
    <property type="entry name" value="UPF0045 PROTEIN ECM15"/>
    <property type="match status" value="1"/>
</dbReference>
<dbReference type="NCBIfam" id="TIGR00106">
    <property type="entry name" value="MTH1187 family thiamine-binding protein"/>
    <property type="match status" value="1"/>
</dbReference>
<keyword evidence="4" id="KW-1185">Reference proteome</keyword>
<organism evidence="3 4">
    <name type="scientific">Oxalobacter vibrioformis</name>
    <dbReference type="NCBI Taxonomy" id="933080"/>
    <lineage>
        <taxon>Bacteria</taxon>
        <taxon>Pseudomonadati</taxon>
        <taxon>Pseudomonadota</taxon>
        <taxon>Betaproteobacteria</taxon>
        <taxon>Burkholderiales</taxon>
        <taxon>Oxalobacteraceae</taxon>
        <taxon>Oxalobacter</taxon>
    </lineage>
</organism>
<dbReference type="PANTHER" id="PTHR33777">
    <property type="entry name" value="UPF0045 PROTEIN ECM15"/>
    <property type="match status" value="1"/>
</dbReference>
<dbReference type="SUPFAM" id="SSF89957">
    <property type="entry name" value="MTH1187/YkoF-like"/>
    <property type="match status" value="1"/>
</dbReference>
<protein>
    <submittedName>
        <fullName evidence="3">MTH1187 family thiamine-binding protein</fullName>
    </submittedName>
</protein>
<dbReference type="GO" id="GO:0005829">
    <property type="term" value="C:cytosol"/>
    <property type="evidence" value="ECO:0007669"/>
    <property type="project" value="TreeGrafter"/>
</dbReference>
<dbReference type="InterPro" id="IPR002767">
    <property type="entry name" value="Thiamine_BP"/>
</dbReference>
<gene>
    <name evidence="3" type="ORF">NB640_02340</name>
</gene>
<dbReference type="Gene3D" id="3.30.70.930">
    <property type="match status" value="1"/>
</dbReference>
<dbReference type="InterPro" id="IPR029756">
    <property type="entry name" value="MTH1187/YkoF-like"/>
</dbReference>
<evidence type="ECO:0000256" key="1">
    <source>
        <dbReference type="ARBA" id="ARBA00010272"/>
    </source>
</evidence>